<protein>
    <submittedName>
        <fullName evidence="8">Membrane protein DedA, SNARE-associated domain</fullName>
    </submittedName>
</protein>
<dbReference type="Proteomes" id="UP000184357">
    <property type="component" value="Unassembled WGS sequence"/>
</dbReference>
<name>A0A1M5T890_9EURY</name>
<feature type="transmembrane region" description="Helical" evidence="6">
    <location>
        <begin position="148"/>
        <end position="169"/>
    </location>
</feature>
<evidence type="ECO:0000256" key="5">
    <source>
        <dbReference type="ARBA" id="ARBA00023136"/>
    </source>
</evidence>
<sequence length="175" mass="19314">MTLSPLQIGAMPPWLESLLASEYAYIVLFAVFVLEGAMLMYFMPSELIVPGSLIFVGHSPDTVVAVIGVAVVGATVGQVALFTVAQRGGREWLLRKRWFRVSEESLDRFDGWFDRWGPIVVPVSNSLLFTRGMLTVPAGLAEMERRRFVVLSALGTLVFESALAGLYVFGVDLLW</sequence>
<keyword evidence="3 6" id="KW-0812">Transmembrane</keyword>
<feature type="transmembrane region" description="Helical" evidence="6">
    <location>
        <begin position="63"/>
        <end position="85"/>
    </location>
</feature>
<feature type="domain" description="VTT" evidence="7">
    <location>
        <begin position="63"/>
        <end position="158"/>
    </location>
</feature>
<dbReference type="PANTHER" id="PTHR42709:SF6">
    <property type="entry name" value="UNDECAPRENYL PHOSPHATE TRANSPORTER A"/>
    <property type="match status" value="1"/>
</dbReference>
<proteinExistence type="predicted"/>
<gene>
    <name evidence="8" type="ORF">SAMN05443636_2674</name>
</gene>
<dbReference type="AlphaFoldDB" id="A0A1M5T890"/>
<evidence type="ECO:0000256" key="2">
    <source>
        <dbReference type="ARBA" id="ARBA00022475"/>
    </source>
</evidence>
<organism evidence="8 9">
    <name type="scientific">Halobaculum gomorrense</name>
    <dbReference type="NCBI Taxonomy" id="43928"/>
    <lineage>
        <taxon>Archaea</taxon>
        <taxon>Methanobacteriati</taxon>
        <taxon>Methanobacteriota</taxon>
        <taxon>Stenosarchaea group</taxon>
        <taxon>Halobacteria</taxon>
        <taxon>Halobacteriales</taxon>
        <taxon>Haloferacaceae</taxon>
        <taxon>Halobaculum</taxon>
    </lineage>
</organism>
<dbReference type="PANTHER" id="PTHR42709">
    <property type="entry name" value="ALKALINE PHOSPHATASE LIKE PROTEIN"/>
    <property type="match status" value="1"/>
</dbReference>
<keyword evidence="2" id="KW-1003">Cell membrane</keyword>
<dbReference type="STRING" id="43928.SAMN05443636_2674"/>
<dbReference type="InterPro" id="IPR051311">
    <property type="entry name" value="DedA_domain"/>
</dbReference>
<evidence type="ECO:0000256" key="3">
    <source>
        <dbReference type="ARBA" id="ARBA00022692"/>
    </source>
</evidence>
<keyword evidence="4 6" id="KW-1133">Transmembrane helix</keyword>
<dbReference type="Pfam" id="PF09335">
    <property type="entry name" value="VTT_dom"/>
    <property type="match status" value="1"/>
</dbReference>
<keyword evidence="5 6" id="KW-0472">Membrane</keyword>
<comment type="subcellular location">
    <subcellularLocation>
        <location evidence="1">Cell membrane</location>
        <topology evidence="1">Multi-pass membrane protein</topology>
    </subcellularLocation>
</comment>
<evidence type="ECO:0000256" key="1">
    <source>
        <dbReference type="ARBA" id="ARBA00004651"/>
    </source>
</evidence>
<evidence type="ECO:0000313" key="9">
    <source>
        <dbReference type="Proteomes" id="UP000184357"/>
    </source>
</evidence>
<accession>A0A1M5T890</accession>
<dbReference type="EMBL" id="FQWV01000007">
    <property type="protein sequence ID" value="SHH46926.1"/>
    <property type="molecule type" value="Genomic_DNA"/>
</dbReference>
<evidence type="ECO:0000313" key="8">
    <source>
        <dbReference type="EMBL" id="SHH46926.1"/>
    </source>
</evidence>
<reference evidence="8 9" key="1">
    <citation type="submission" date="2016-11" db="EMBL/GenBank/DDBJ databases">
        <authorList>
            <person name="Jaros S."/>
            <person name="Januszkiewicz K."/>
            <person name="Wedrychowicz H."/>
        </authorList>
    </citation>
    <scope>NUCLEOTIDE SEQUENCE [LARGE SCALE GENOMIC DNA]</scope>
    <source>
        <strain evidence="8 9">DSM 9297</strain>
    </source>
</reference>
<keyword evidence="9" id="KW-1185">Reference proteome</keyword>
<evidence type="ECO:0000256" key="6">
    <source>
        <dbReference type="SAM" id="Phobius"/>
    </source>
</evidence>
<evidence type="ECO:0000259" key="7">
    <source>
        <dbReference type="Pfam" id="PF09335"/>
    </source>
</evidence>
<dbReference type="InterPro" id="IPR032816">
    <property type="entry name" value="VTT_dom"/>
</dbReference>
<feature type="transmembrane region" description="Helical" evidence="6">
    <location>
        <begin position="23"/>
        <end position="43"/>
    </location>
</feature>
<evidence type="ECO:0000256" key="4">
    <source>
        <dbReference type="ARBA" id="ARBA00022989"/>
    </source>
</evidence>
<dbReference type="GO" id="GO:0005886">
    <property type="term" value="C:plasma membrane"/>
    <property type="evidence" value="ECO:0007669"/>
    <property type="project" value="UniProtKB-SubCell"/>
</dbReference>